<evidence type="ECO:0000313" key="8">
    <source>
        <dbReference type="EMBL" id="OZU87753.1"/>
    </source>
</evidence>
<dbReference type="GO" id="GO:0005886">
    <property type="term" value="C:plasma membrane"/>
    <property type="evidence" value="ECO:0007669"/>
    <property type="project" value="UniProtKB-SubCell"/>
</dbReference>
<accession>A0A265N6Z4</accession>
<organism evidence="8 9">
    <name type="scientific">Virgibacillus indicus</name>
    <dbReference type="NCBI Taxonomy" id="2024554"/>
    <lineage>
        <taxon>Bacteria</taxon>
        <taxon>Bacillati</taxon>
        <taxon>Bacillota</taxon>
        <taxon>Bacilli</taxon>
        <taxon>Bacillales</taxon>
        <taxon>Bacillaceae</taxon>
        <taxon>Virgibacillus</taxon>
    </lineage>
</organism>
<evidence type="ECO:0000256" key="1">
    <source>
        <dbReference type="ARBA" id="ARBA00004651"/>
    </source>
</evidence>
<dbReference type="EMBL" id="NPMS01000008">
    <property type="protein sequence ID" value="OZU87753.1"/>
    <property type="molecule type" value="Genomic_DNA"/>
</dbReference>
<dbReference type="AlphaFoldDB" id="A0A265N6Z4"/>
<comment type="subcellular location">
    <subcellularLocation>
        <location evidence="1">Cell membrane</location>
        <topology evidence="1">Multi-pass membrane protein</topology>
    </subcellularLocation>
</comment>
<dbReference type="InterPro" id="IPR027379">
    <property type="entry name" value="CLS_N"/>
</dbReference>
<reference evidence="8 9" key="1">
    <citation type="submission" date="2017-08" db="EMBL/GenBank/DDBJ databases">
        <title>Virgibacillus indicus sp. nov. and Virgibacillus profoundi sp. nov, two moderately halophilic bacteria isolated from marine sediment by using the Microfluidic Streak Plate.</title>
        <authorList>
            <person name="Xu B."/>
            <person name="Hu B."/>
            <person name="Wang J."/>
            <person name="Zhu Y."/>
            <person name="Huang L."/>
            <person name="Du W."/>
            <person name="Huang Y."/>
        </authorList>
    </citation>
    <scope>NUCLEOTIDE SEQUENCE [LARGE SCALE GENOMIC DNA]</scope>
    <source>
        <strain evidence="8 9">IO3-P2-C2</strain>
    </source>
</reference>
<keyword evidence="2" id="KW-1003">Cell membrane</keyword>
<dbReference type="Proteomes" id="UP000216498">
    <property type="component" value="Unassembled WGS sequence"/>
</dbReference>
<sequence>MQEFLNEINWAIIAPLLIIQFILVVVALIDWLKTEDTNGPKWMWFFIIVFINIIGPVLYFIFGRSQR</sequence>
<keyword evidence="9" id="KW-1185">Reference proteome</keyword>
<protein>
    <submittedName>
        <fullName evidence="8">Transcriptional regulator</fullName>
    </submittedName>
</protein>
<keyword evidence="4 6" id="KW-1133">Transmembrane helix</keyword>
<feature type="domain" description="Cardiolipin synthase N-terminal" evidence="7">
    <location>
        <begin position="22"/>
        <end position="64"/>
    </location>
</feature>
<keyword evidence="5 6" id="KW-0472">Membrane</keyword>
<proteinExistence type="predicted"/>
<comment type="caution">
    <text evidence="8">The sequence shown here is derived from an EMBL/GenBank/DDBJ whole genome shotgun (WGS) entry which is preliminary data.</text>
</comment>
<evidence type="ECO:0000256" key="3">
    <source>
        <dbReference type="ARBA" id="ARBA00022692"/>
    </source>
</evidence>
<evidence type="ECO:0000313" key="9">
    <source>
        <dbReference type="Proteomes" id="UP000216498"/>
    </source>
</evidence>
<dbReference type="RefSeq" id="WP_094886781.1">
    <property type="nucleotide sequence ID" value="NZ_NPMS01000008.1"/>
</dbReference>
<evidence type="ECO:0000256" key="5">
    <source>
        <dbReference type="ARBA" id="ARBA00023136"/>
    </source>
</evidence>
<evidence type="ECO:0000259" key="7">
    <source>
        <dbReference type="Pfam" id="PF13396"/>
    </source>
</evidence>
<feature type="transmembrane region" description="Helical" evidence="6">
    <location>
        <begin position="44"/>
        <end position="62"/>
    </location>
</feature>
<evidence type="ECO:0000256" key="6">
    <source>
        <dbReference type="SAM" id="Phobius"/>
    </source>
</evidence>
<evidence type="ECO:0000256" key="2">
    <source>
        <dbReference type="ARBA" id="ARBA00022475"/>
    </source>
</evidence>
<feature type="transmembrane region" description="Helical" evidence="6">
    <location>
        <begin position="12"/>
        <end position="32"/>
    </location>
</feature>
<evidence type="ECO:0000256" key="4">
    <source>
        <dbReference type="ARBA" id="ARBA00022989"/>
    </source>
</evidence>
<gene>
    <name evidence="8" type="ORF">CIL03_15415</name>
</gene>
<dbReference type="Pfam" id="PF13396">
    <property type="entry name" value="PLDc_N"/>
    <property type="match status" value="1"/>
</dbReference>
<keyword evidence="3 6" id="KW-0812">Transmembrane</keyword>
<name>A0A265N6Z4_9BACI</name>
<dbReference type="OrthoDB" id="3243324at2"/>